<evidence type="ECO:0000313" key="1">
    <source>
        <dbReference type="EMBL" id="EDM28878.1"/>
    </source>
</evidence>
<dbReference type="RefSeq" id="WP_007277180.1">
    <property type="nucleotide sequence ID" value="NZ_ABCK01000003.1"/>
</dbReference>
<dbReference type="EMBL" id="ABCK01000003">
    <property type="protein sequence ID" value="EDM28878.1"/>
    <property type="molecule type" value="Genomic_DNA"/>
</dbReference>
<protein>
    <submittedName>
        <fullName evidence="1">Uncharacterized protein</fullName>
    </submittedName>
</protein>
<dbReference type="InterPro" id="IPR038765">
    <property type="entry name" value="Papain-like_cys_pep_sf"/>
</dbReference>
<proteinExistence type="predicted"/>
<dbReference type="Pfam" id="PF05708">
    <property type="entry name" value="Peptidase_C92"/>
    <property type="match status" value="1"/>
</dbReference>
<reference evidence="1 2" key="1">
    <citation type="journal article" date="2010" name="J. Bacteriol.">
        <title>Genome sequence of Lentisphaera araneosa HTCC2155T, the type species of the order Lentisphaerales in the phylum Lentisphaerae.</title>
        <authorList>
            <person name="Thrash J.C."/>
            <person name="Cho J.C."/>
            <person name="Vergin K.L."/>
            <person name="Morris R.M."/>
            <person name="Giovannoni S.J."/>
        </authorList>
    </citation>
    <scope>NUCLEOTIDE SEQUENCE [LARGE SCALE GENOMIC DNA]</scope>
    <source>
        <strain evidence="1 2">HTCC2155</strain>
    </source>
</reference>
<dbReference type="AlphaFoldDB" id="A6DGZ5"/>
<dbReference type="OrthoDB" id="6117294at2"/>
<name>A6DGZ5_9BACT</name>
<dbReference type="STRING" id="313628.LNTAR_13717"/>
<dbReference type="Proteomes" id="UP000004947">
    <property type="component" value="Unassembled WGS sequence"/>
</dbReference>
<dbReference type="eggNOG" id="ENOG502Z8S1">
    <property type="taxonomic scope" value="Bacteria"/>
</dbReference>
<evidence type="ECO:0000313" key="2">
    <source>
        <dbReference type="Proteomes" id="UP000004947"/>
    </source>
</evidence>
<dbReference type="SUPFAM" id="SSF54001">
    <property type="entry name" value="Cysteine proteinases"/>
    <property type="match status" value="1"/>
</dbReference>
<organism evidence="1 2">
    <name type="scientific">Lentisphaera araneosa HTCC2155</name>
    <dbReference type="NCBI Taxonomy" id="313628"/>
    <lineage>
        <taxon>Bacteria</taxon>
        <taxon>Pseudomonadati</taxon>
        <taxon>Lentisphaerota</taxon>
        <taxon>Lentisphaeria</taxon>
        <taxon>Lentisphaerales</taxon>
        <taxon>Lentisphaeraceae</taxon>
        <taxon>Lentisphaera</taxon>
    </lineage>
</organism>
<sequence length="195" mass="22674">MQSEIEHIESLVKPGDFVFTRIDNILYKKVADTSCSWSSHVGLIIDQNDDGSFVVAESKVPRSTYSDFRSFVDRSEGGRLEVRRLKGGLESKQLLKLQKEAESRMGLWYHFRFNYDSKKQFCSKFAYDVYRHALGIEVGQIETFTELLHRNPQTPMGFWNLWFFGRIPMGQRTVTPASQLESDKLETVYSNLHKF</sequence>
<accession>A6DGZ5</accession>
<keyword evidence="2" id="KW-1185">Reference proteome</keyword>
<comment type="caution">
    <text evidence="1">The sequence shown here is derived from an EMBL/GenBank/DDBJ whole genome shotgun (WGS) entry which is preliminary data.</text>
</comment>
<gene>
    <name evidence="1" type="ORF">LNTAR_13717</name>
</gene>
<dbReference type="InterPro" id="IPR024453">
    <property type="entry name" value="Peptidase_C92"/>
</dbReference>
<dbReference type="Gene3D" id="3.90.1720.10">
    <property type="entry name" value="endopeptidase domain like (from Nostoc punctiforme)"/>
    <property type="match status" value="1"/>
</dbReference>